<name>A0A2J6TAY0_9HELO</name>
<evidence type="ECO:0000259" key="2">
    <source>
        <dbReference type="Pfam" id="PF08740"/>
    </source>
</evidence>
<dbReference type="OrthoDB" id="10251412at2759"/>
<feature type="non-terminal residue" evidence="3">
    <location>
        <position position="111"/>
    </location>
</feature>
<dbReference type="RefSeq" id="XP_024737098.1">
    <property type="nucleotide sequence ID" value="XM_024873504.1"/>
</dbReference>
<feature type="domain" description="BCS1 N-terminal" evidence="2">
    <location>
        <begin position="55"/>
        <end position="109"/>
    </location>
</feature>
<sequence>MAGHFENGSLLVQPLSDAQASILDFLFPGFTRMSTAVQWYLTIDLSVYAPLLCFFGLFVFACGRICKYLLGLLETYYTLTIHLQYRKDTYDMLILWISSQSFAQNARSSLV</sequence>
<keyword evidence="1" id="KW-0472">Membrane</keyword>
<keyword evidence="1" id="KW-1133">Transmembrane helix</keyword>
<dbReference type="AlphaFoldDB" id="A0A2J6TAY0"/>
<evidence type="ECO:0000313" key="4">
    <source>
        <dbReference type="Proteomes" id="UP000235371"/>
    </source>
</evidence>
<evidence type="ECO:0000256" key="1">
    <source>
        <dbReference type="SAM" id="Phobius"/>
    </source>
</evidence>
<evidence type="ECO:0000313" key="3">
    <source>
        <dbReference type="EMBL" id="PMD60194.1"/>
    </source>
</evidence>
<dbReference type="STRING" id="1095630.A0A2J6TAY0"/>
<dbReference type="GeneID" id="36581584"/>
<dbReference type="EMBL" id="KZ613791">
    <property type="protein sequence ID" value="PMD60194.1"/>
    <property type="molecule type" value="Genomic_DNA"/>
</dbReference>
<accession>A0A2J6TAY0</accession>
<keyword evidence="1" id="KW-0812">Transmembrane</keyword>
<dbReference type="InterPro" id="IPR014851">
    <property type="entry name" value="BCS1_N"/>
</dbReference>
<reference evidence="3 4" key="1">
    <citation type="submission" date="2016-04" db="EMBL/GenBank/DDBJ databases">
        <title>A degradative enzymes factory behind the ericoid mycorrhizal symbiosis.</title>
        <authorList>
            <consortium name="DOE Joint Genome Institute"/>
            <person name="Martino E."/>
            <person name="Morin E."/>
            <person name="Grelet G."/>
            <person name="Kuo A."/>
            <person name="Kohler A."/>
            <person name="Daghino S."/>
            <person name="Barry K."/>
            <person name="Choi C."/>
            <person name="Cichocki N."/>
            <person name="Clum A."/>
            <person name="Copeland A."/>
            <person name="Hainaut M."/>
            <person name="Haridas S."/>
            <person name="Labutti K."/>
            <person name="Lindquist E."/>
            <person name="Lipzen A."/>
            <person name="Khouja H.-R."/>
            <person name="Murat C."/>
            <person name="Ohm R."/>
            <person name="Olson A."/>
            <person name="Spatafora J."/>
            <person name="Veneault-Fourrey C."/>
            <person name="Henrissat B."/>
            <person name="Grigoriev I."/>
            <person name="Martin F."/>
            <person name="Perotto S."/>
        </authorList>
    </citation>
    <scope>NUCLEOTIDE SEQUENCE [LARGE SCALE GENOMIC DNA]</scope>
    <source>
        <strain evidence="3 4">E</strain>
    </source>
</reference>
<dbReference type="Proteomes" id="UP000235371">
    <property type="component" value="Unassembled WGS sequence"/>
</dbReference>
<feature type="transmembrane region" description="Helical" evidence="1">
    <location>
        <begin position="39"/>
        <end position="62"/>
    </location>
</feature>
<proteinExistence type="predicted"/>
<dbReference type="InParanoid" id="A0A2J6TAY0"/>
<keyword evidence="4" id="KW-1185">Reference proteome</keyword>
<gene>
    <name evidence="3" type="ORF">K444DRAFT_513049</name>
</gene>
<dbReference type="Pfam" id="PF08740">
    <property type="entry name" value="BCS1_N"/>
    <property type="match status" value="1"/>
</dbReference>
<organism evidence="3 4">
    <name type="scientific">Hyaloscypha bicolor E</name>
    <dbReference type="NCBI Taxonomy" id="1095630"/>
    <lineage>
        <taxon>Eukaryota</taxon>
        <taxon>Fungi</taxon>
        <taxon>Dikarya</taxon>
        <taxon>Ascomycota</taxon>
        <taxon>Pezizomycotina</taxon>
        <taxon>Leotiomycetes</taxon>
        <taxon>Helotiales</taxon>
        <taxon>Hyaloscyphaceae</taxon>
        <taxon>Hyaloscypha</taxon>
        <taxon>Hyaloscypha bicolor</taxon>
    </lineage>
</organism>
<protein>
    <recommendedName>
        <fullName evidence="2">BCS1 N-terminal domain-containing protein</fullName>
    </recommendedName>
</protein>